<name>A0AC61TSE6_9CAUD</name>
<gene>
    <name evidence="1" type="ORF">SSZBM1_36</name>
</gene>
<dbReference type="EMBL" id="OL473597">
    <property type="protein sequence ID" value="UNH61153.1"/>
    <property type="molecule type" value="Genomic_DNA"/>
</dbReference>
<sequence>MKYHKNVNLWYEIKEQAIQEYLQSLPQNNKDNNKNV</sequence>
<keyword evidence="2" id="KW-1185">Reference proteome</keyword>
<proteinExistence type="predicted"/>
<accession>A0AC61TSE6</accession>
<evidence type="ECO:0000313" key="1">
    <source>
        <dbReference type="EMBL" id="UNH61153.1"/>
    </source>
</evidence>
<evidence type="ECO:0000313" key="2">
    <source>
        <dbReference type="Proteomes" id="UP000829362"/>
    </source>
</evidence>
<dbReference type="Proteomes" id="UP000829362">
    <property type="component" value="Segment"/>
</dbReference>
<reference evidence="1" key="1">
    <citation type="submission" date="2021-11" db="EMBL/GenBank/DDBJ databases">
        <authorList>
            <person name="Rong C."/>
            <person name="Yang Y."/>
            <person name="Li S."/>
            <person name="Zhou K."/>
            <person name="Xu Y."/>
            <person name="Zhang R."/>
            <person name="Zhang Y."/>
        </authorList>
    </citation>
    <scope>NUCLEOTIDE SEQUENCE</scope>
</reference>
<protein>
    <submittedName>
        <fullName evidence="1">Uncharacterized protein</fullName>
    </submittedName>
</protein>
<organism evidence="1 2">
    <name type="scientific">Synechococcus phage S-SZBM1</name>
    <dbReference type="NCBI Taxonomy" id="2926475"/>
    <lineage>
        <taxon>Viruses</taxon>
        <taxon>Duplodnaviria</taxon>
        <taxon>Heunggongvirae</taxon>
        <taxon>Uroviricota</taxon>
        <taxon>Caudoviricetes</taxon>
        <taxon>Pantevenvirales</taxon>
        <taxon>Kyanoviridae</taxon>
        <taxon>Shenzhenivirus</taxon>
        <taxon>Shenzhenivirus sszbm1</taxon>
    </lineage>
</organism>